<dbReference type="EMBL" id="CAJVPY010011055">
    <property type="protein sequence ID" value="CAG8723966.1"/>
    <property type="molecule type" value="Genomic_DNA"/>
</dbReference>
<dbReference type="AlphaFoldDB" id="A0A9N9I801"/>
<sequence length="325" mass="37157">LFISASNPPSLIFPDLNKDLNLDNENEYYNISNPYDPSEFPIAYDSELKISNITCNTPVDKLMESCNDNINYTSNGCWAFSPFNFSERIKFYEEKLQCDDSLCNIRMLNNSYKAIILNITLNVSSSTDHLAVRFNFAFPDMNTKIPPRLRFNMNPFNKGQLVIFKFSTTIRRKHNSLLAKMFGFEPDLVEVFINIETKELQQTLNSSYTMILQPKDNITYYEDYISHHSISSIVSSTGGLYGALIGIYVLLFGSAKLSPWGIVQKYACCWNLRIPLVENPSKLPPNATVENRVATLETLLREFFLDDSSLNDIVVNVNENNTFDE</sequence>
<keyword evidence="2" id="KW-1185">Reference proteome</keyword>
<dbReference type="Proteomes" id="UP000789405">
    <property type="component" value="Unassembled WGS sequence"/>
</dbReference>
<accession>A0A9N9I801</accession>
<feature type="non-terminal residue" evidence="1">
    <location>
        <position position="1"/>
    </location>
</feature>
<comment type="caution">
    <text evidence="1">The sequence shown here is derived from an EMBL/GenBank/DDBJ whole genome shotgun (WGS) entry which is preliminary data.</text>
</comment>
<gene>
    <name evidence="1" type="ORF">DERYTH_LOCUS14542</name>
</gene>
<name>A0A9N9I801_9GLOM</name>
<reference evidence="1" key="1">
    <citation type="submission" date="2021-06" db="EMBL/GenBank/DDBJ databases">
        <authorList>
            <person name="Kallberg Y."/>
            <person name="Tangrot J."/>
            <person name="Rosling A."/>
        </authorList>
    </citation>
    <scope>NUCLEOTIDE SEQUENCE</scope>
    <source>
        <strain evidence="1">MA453B</strain>
    </source>
</reference>
<organism evidence="1 2">
    <name type="scientific">Dentiscutata erythropus</name>
    <dbReference type="NCBI Taxonomy" id="1348616"/>
    <lineage>
        <taxon>Eukaryota</taxon>
        <taxon>Fungi</taxon>
        <taxon>Fungi incertae sedis</taxon>
        <taxon>Mucoromycota</taxon>
        <taxon>Glomeromycotina</taxon>
        <taxon>Glomeromycetes</taxon>
        <taxon>Diversisporales</taxon>
        <taxon>Gigasporaceae</taxon>
        <taxon>Dentiscutata</taxon>
    </lineage>
</organism>
<evidence type="ECO:0000313" key="2">
    <source>
        <dbReference type="Proteomes" id="UP000789405"/>
    </source>
</evidence>
<proteinExistence type="predicted"/>
<evidence type="ECO:0000313" key="1">
    <source>
        <dbReference type="EMBL" id="CAG8723966.1"/>
    </source>
</evidence>
<protein>
    <submittedName>
        <fullName evidence="1">16516_t:CDS:1</fullName>
    </submittedName>
</protein>
<dbReference type="OrthoDB" id="2403806at2759"/>